<proteinExistence type="predicted"/>
<dbReference type="InterPro" id="IPR023801">
    <property type="entry name" value="His_deacetylse_dom"/>
</dbReference>
<sequence>MGFCLINNIAITAASLIAKGEKVAVIDIDAHHGNGTQEIFYSDPRVLMISIHQWPLYPGTGSEEEMGELEGQGFTVNIPLPPGSTGSTYRSALDKIVVPLVEDFRPDWVLVSAGFDAHREDPLTDMGLTSGDFADLTASLFNLAPKSRCIFFLEGGYNLQALTDSVSASFASIMGIDLRPESATGDGPGIEVVNRVAQLHGVVL</sequence>
<dbReference type="InterPro" id="IPR000286">
    <property type="entry name" value="HDACs"/>
</dbReference>
<dbReference type="InterPro" id="IPR037138">
    <property type="entry name" value="His_deacetylse_dom_sf"/>
</dbReference>
<dbReference type="Pfam" id="PF00850">
    <property type="entry name" value="Hist_deacetyl"/>
    <property type="match status" value="1"/>
</dbReference>
<reference evidence="2" key="1">
    <citation type="submission" date="2018-05" db="EMBL/GenBank/DDBJ databases">
        <authorList>
            <person name="Lanie J.A."/>
            <person name="Ng W.-L."/>
            <person name="Kazmierczak K.M."/>
            <person name="Andrzejewski T.M."/>
            <person name="Davidsen T.M."/>
            <person name="Wayne K.J."/>
            <person name="Tettelin H."/>
            <person name="Glass J.I."/>
            <person name="Rusch D."/>
            <person name="Podicherti R."/>
            <person name="Tsui H.-C.T."/>
            <person name="Winkler M.E."/>
        </authorList>
    </citation>
    <scope>NUCLEOTIDE SEQUENCE</scope>
</reference>
<dbReference type="GO" id="GO:0004407">
    <property type="term" value="F:histone deacetylase activity"/>
    <property type="evidence" value="ECO:0007669"/>
    <property type="project" value="TreeGrafter"/>
</dbReference>
<protein>
    <recommendedName>
        <fullName evidence="1">Histone deacetylase domain-containing protein</fullName>
    </recommendedName>
</protein>
<dbReference type="PRINTS" id="PR01270">
    <property type="entry name" value="HDASUPER"/>
</dbReference>
<dbReference type="SUPFAM" id="SSF52768">
    <property type="entry name" value="Arginase/deacetylase"/>
    <property type="match status" value="1"/>
</dbReference>
<evidence type="ECO:0000313" key="2">
    <source>
        <dbReference type="EMBL" id="SVB10464.1"/>
    </source>
</evidence>
<dbReference type="CDD" id="cd09992">
    <property type="entry name" value="HDAC_classII"/>
    <property type="match status" value="1"/>
</dbReference>
<dbReference type="Gene3D" id="3.40.800.20">
    <property type="entry name" value="Histone deacetylase domain"/>
    <property type="match status" value="1"/>
</dbReference>
<evidence type="ECO:0000259" key="1">
    <source>
        <dbReference type="Pfam" id="PF00850"/>
    </source>
</evidence>
<name>A0A382BA14_9ZZZZ</name>
<feature type="domain" description="Histone deacetylase" evidence="1">
    <location>
        <begin position="1"/>
        <end position="171"/>
    </location>
</feature>
<dbReference type="GO" id="GO:0040029">
    <property type="term" value="P:epigenetic regulation of gene expression"/>
    <property type="evidence" value="ECO:0007669"/>
    <property type="project" value="TreeGrafter"/>
</dbReference>
<accession>A0A382BA14</accession>
<dbReference type="PANTHER" id="PTHR10625:SF10">
    <property type="entry name" value="HISTONE DEACETYLASE HDAC1"/>
    <property type="match status" value="1"/>
</dbReference>
<gene>
    <name evidence="2" type="ORF">METZ01_LOCUS163318</name>
</gene>
<organism evidence="2">
    <name type="scientific">marine metagenome</name>
    <dbReference type="NCBI Taxonomy" id="408172"/>
    <lineage>
        <taxon>unclassified sequences</taxon>
        <taxon>metagenomes</taxon>
        <taxon>ecological metagenomes</taxon>
    </lineage>
</organism>
<dbReference type="InterPro" id="IPR023696">
    <property type="entry name" value="Ureohydrolase_dom_sf"/>
</dbReference>
<dbReference type="PANTHER" id="PTHR10625">
    <property type="entry name" value="HISTONE DEACETYLASE HDAC1-RELATED"/>
    <property type="match status" value="1"/>
</dbReference>
<dbReference type="AlphaFoldDB" id="A0A382BA14"/>
<dbReference type="EMBL" id="UINC01028811">
    <property type="protein sequence ID" value="SVB10464.1"/>
    <property type="molecule type" value="Genomic_DNA"/>
</dbReference>